<dbReference type="InterPro" id="IPR036236">
    <property type="entry name" value="Znf_C2H2_sf"/>
</dbReference>
<feature type="binding site" evidence="6">
    <location>
        <position position="32"/>
    </location>
    <ligand>
        <name>Zn(2+)</name>
        <dbReference type="ChEBI" id="CHEBI:29105"/>
    </ligand>
</feature>
<feature type="compositionally biased region" description="Basic and acidic residues" evidence="7">
    <location>
        <begin position="224"/>
        <end position="243"/>
    </location>
</feature>
<dbReference type="InterPro" id="IPR050717">
    <property type="entry name" value="C2H2-ZF_Transcription_Reg"/>
</dbReference>
<dbReference type="GO" id="GO:0008270">
    <property type="term" value="F:zinc ion binding"/>
    <property type="evidence" value="ECO:0007669"/>
    <property type="project" value="UniProtKB-UniRule"/>
</dbReference>
<evidence type="ECO:0000256" key="4">
    <source>
        <dbReference type="ARBA" id="ARBA00022833"/>
    </source>
</evidence>
<dbReference type="PROSITE" id="PS51915">
    <property type="entry name" value="ZAD"/>
    <property type="match status" value="1"/>
</dbReference>
<reference evidence="11" key="1">
    <citation type="submission" date="2013-03" db="EMBL/GenBank/DDBJ databases">
        <title>The Genome Sequence of Anopheles epiroticus epiroticus2.</title>
        <authorList>
            <consortium name="The Broad Institute Genomics Platform"/>
            <person name="Neafsey D.E."/>
            <person name="Howell P."/>
            <person name="Walker B."/>
            <person name="Young S.K."/>
            <person name="Zeng Q."/>
            <person name="Gargeya S."/>
            <person name="Fitzgerald M."/>
            <person name="Haas B."/>
            <person name="Abouelleil A."/>
            <person name="Allen A.W."/>
            <person name="Alvarado L."/>
            <person name="Arachchi H.M."/>
            <person name="Berlin A.M."/>
            <person name="Chapman S.B."/>
            <person name="Gainer-Dewar J."/>
            <person name="Goldberg J."/>
            <person name="Griggs A."/>
            <person name="Gujja S."/>
            <person name="Hansen M."/>
            <person name="Howarth C."/>
            <person name="Imamovic A."/>
            <person name="Ireland A."/>
            <person name="Larimer J."/>
            <person name="McCowan C."/>
            <person name="Murphy C."/>
            <person name="Pearson M."/>
            <person name="Poon T.W."/>
            <person name="Priest M."/>
            <person name="Roberts A."/>
            <person name="Saif S."/>
            <person name="Shea T."/>
            <person name="Sisk P."/>
            <person name="Sykes S."/>
            <person name="Wortman J."/>
            <person name="Nusbaum C."/>
            <person name="Birren B."/>
        </authorList>
    </citation>
    <scope>NUCLEOTIDE SEQUENCE [LARGE SCALE GENOMIC DNA]</scope>
    <source>
        <strain evidence="11">Epiroticus2</strain>
    </source>
</reference>
<feature type="binding site" evidence="6">
    <location>
        <position position="83"/>
    </location>
    <ligand>
        <name>Zn(2+)</name>
        <dbReference type="ChEBI" id="CHEBI:29105"/>
    </ligand>
</feature>
<keyword evidence="3 5" id="KW-0863">Zinc-finger</keyword>
<organism evidence="10 11">
    <name type="scientific">Anopheles epiroticus</name>
    <dbReference type="NCBI Taxonomy" id="199890"/>
    <lineage>
        <taxon>Eukaryota</taxon>
        <taxon>Metazoa</taxon>
        <taxon>Ecdysozoa</taxon>
        <taxon>Arthropoda</taxon>
        <taxon>Hexapoda</taxon>
        <taxon>Insecta</taxon>
        <taxon>Pterygota</taxon>
        <taxon>Neoptera</taxon>
        <taxon>Endopterygota</taxon>
        <taxon>Diptera</taxon>
        <taxon>Nematocera</taxon>
        <taxon>Culicoidea</taxon>
        <taxon>Culicidae</taxon>
        <taxon>Anophelinae</taxon>
        <taxon>Anopheles</taxon>
    </lineage>
</organism>
<feature type="domain" description="C2H2-type" evidence="8">
    <location>
        <begin position="276"/>
        <end position="303"/>
    </location>
</feature>
<dbReference type="AlphaFoldDB" id="A0A182PPS2"/>
<keyword evidence="4 6" id="KW-0862">Zinc</keyword>
<dbReference type="Pfam" id="PF07776">
    <property type="entry name" value="zf-AD"/>
    <property type="match status" value="1"/>
</dbReference>
<dbReference type="STRING" id="199890.A0A182PPS2"/>
<dbReference type="Gene3D" id="3.40.1800.20">
    <property type="match status" value="1"/>
</dbReference>
<evidence type="ECO:0000259" key="8">
    <source>
        <dbReference type="PROSITE" id="PS50157"/>
    </source>
</evidence>
<evidence type="ECO:0000256" key="7">
    <source>
        <dbReference type="SAM" id="MobiDB-lite"/>
    </source>
</evidence>
<evidence type="ECO:0000313" key="10">
    <source>
        <dbReference type="EnsemblMetazoa" id="AEPI008952-PA"/>
    </source>
</evidence>
<dbReference type="GO" id="GO:0005634">
    <property type="term" value="C:nucleus"/>
    <property type="evidence" value="ECO:0007669"/>
    <property type="project" value="InterPro"/>
</dbReference>
<reference evidence="10" key="2">
    <citation type="submission" date="2020-05" db="UniProtKB">
        <authorList>
            <consortium name="EnsemblMetazoa"/>
        </authorList>
    </citation>
    <scope>IDENTIFICATION</scope>
    <source>
        <strain evidence="10">Epiroticus2</strain>
    </source>
</reference>
<feature type="region of interest" description="Disordered" evidence="7">
    <location>
        <begin position="393"/>
        <end position="413"/>
    </location>
</feature>
<evidence type="ECO:0000256" key="6">
    <source>
        <dbReference type="PROSITE-ProRule" id="PRU01263"/>
    </source>
</evidence>
<dbReference type="PANTHER" id="PTHR14196:SF12">
    <property type="entry name" value="ZINC FINGER PROTEIN 208-LIKE"/>
    <property type="match status" value="1"/>
</dbReference>
<dbReference type="FunFam" id="3.30.160.60:FF:000446">
    <property type="entry name" value="Zinc finger protein"/>
    <property type="match status" value="1"/>
</dbReference>
<evidence type="ECO:0000256" key="1">
    <source>
        <dbReference type="ARBA" id="ARBA00022723"/>
    </source>
</evidence>
<evidence type="ECO:0000256" key="3">
    <source>
        <dbReference type="ARBA" id="ARBA00022771"/>
    </source>
</evidence>
<dbReference type="VEuPathDB" id="VectorBase:AEPI008952"/>
<dbReference type="FunFam" id="3.30.160.60:FF:000065">
    <property type="entry name" value="B-cell CLL/lymphoma 6, member B"/>
    <property type="match status" value="1"/>
</dbReference>
<dbReference type="PROSITE" id="PS50157">
    <property type="entry name" value="ZINC_FINGER_C2H2_2"/>
    <property type="match status" value="2"/>
</dbReference>
<dbReference type="Pfam" id="PF00096">
    <property type="entry name" value="zf-C2H2"/>
    <property type="match status" value="2"/>
</dbReference>
<dbReference type="SUPFAM" id="SSF57716">
    <property type="entry name" value="Glucocorticoid receptor-like (DNA-binding domain)"/>
    <property type="match status" value="1"/>
</dbReference>
<feature type="domain" description="C2H2-type" evidence="8">
    <location>
        <begin position="248"/>
        <end position="275"/>
    </location>
</feature>
<accession>A0A182PPS2</accession>
<evidence type="ECO:0000256" key="2">
    <source>
        <dbReference type="ARBA" id="ARBA00022737"/>
    </source>
</evidence>
<evidence type="ECO:0008006" key="12">
    <source>
        <dbReference type="Google" id="ProtNLM"/>
    </source>
</evidence>
<evidence type="ECO:0000313" key="11">
    <source>
        <dbReference type="Proteomes" id="UP000075885"/>
    </source>
</evidence>
<name>A0A182PPS2_9DIPT</name>
<dbReference type="SMART" id="SM00868">
    <property type="entry name" value="zf-AD"/>
    <property type="match status" value="1"/>
</dbReference>
<protein>
    <recommendedName>
        <fullName evidence="12">Protein krueppel</fullName>
    </recommendedName>
</protein>
<dbReference type="GO" id="GO:0000977">
    <property type="term" value="F:RNA polymerase II transcription regulatory region sequence-specific DNA binding"/>
    <property type="evidence" value="ECO:0007669"/>
    <property type="project" value="TreeGrafter"/>
</dbReference>
<dbReference type="PROSITE" id="PS00028">
    <property type="entry name" value="ZINC_FINGER_C2H2_1"/>
    <property type="match status" value="2"/>
</dbReference>
<feature type="region of interest" description="Disordered" evidence="7">
    <location>
        <begin position="216"/>
        <end position="245"/>
    </location>
</feature>
<dbReference type="Gene3D" id="3.30.160.60">
    <property type="entry name" value="Classic Zinc Finger"/>
    <property type="match status" value="2"/>
</dbReference>
<dbReference type="InterPro" id="IPR013087">
    <property type="entry name" value="Znf_C2H2_type"/>
</dbReference>
<dbReference type="SMART" id="SM00355">
    <property type="entry name" value="ZnF_C2H2"/>
    <property type="match status" value="2"/>
</dbReference>
<dbReference type="Proteomes" id="UP000075885">
    <property type="component" value="Unassembled WGS sequence"/>
</dbReference>
<feature type="region of interest" description="Disordered" evidence="7">
    <location>
        <begin position="315"/>
        <end position="340"/>
    </location>
</feature>
<feature type="compositionally biased region" description="Acidic residues" evidence="7">
    <location>
        <begin position="321"/>
        <end position="331"/>
    </location>
</feature>
<keyword evidence="11" id="KW-1185">Reference proteome</keyword>
<dbReference type="GO" id="GO:0000981">
    <property type="term" value="F:DNA-binding transcription factor activity, RNA polymerase II-specific"/>
    <property type="evidence" value="ECO:0007669"/>
    <property type="project" value="TreeGrafter"/>
</dbReference>
<dbReference type="EnsemblMetazoa" id="AEPI008952-RA">
    <property type="protein sequence ID" value="AEPI008952-PA"/>
    <property type="gene ID" value="AEPI008952"/>
</dbReference>
<evidence type="ECO:0000259" key="9">
    <source>
        <dbReference type="PROSITE" id="PS51915"/>
    </source>
</evidence>
<dbReference type="PANTHER" id="PTHR14196">
    <property type="entry name" value="ODD-SKIPPED - RELATED"/>
    <property type="match status" value="1"/>
</dbReference>
<keyword evidence="1 6" id="KW-0479">Metal-binding</keyword>
<evidence type="ECO:0000256" key="5">
    <source>
        <dbReference type="PROSITE-ProRule" id="PRU00042"/>
    </source>
</evidence>
<proteinExistence type="predicted"/>
<dbReference type="SUPFAM" id="SSF57667">
    <property type="entry name" value="beta-beta-alpha zinc fingers"/>
    <property type="match status" value="1"/>
</dbReference>
<feature type="binding site" evidence="6">
    <location>
        <position position="35"/>
    </location>
    <ligand>
        <name>Zn(2+)</name>
        <dbReference type="ChEBI" id="CHEBI:29105"/>
    </ligand>
</feature>
<feature type="binding site" evidence="6">
    <location>
        <position position="80"/>
    </location>
    <ligand>
        <name>Zn(2+)</name>
        <dbReference type="ChEBI" id="CHEBI:29105"/>
    </ligand>
</feature>
<sequence length="489" mass="55905">MQKESLPDYFLKYSHTAERESISAPFDLQKICRLCLQELQDGSCVDLFAINHFPVSPLAMITRCASIQIYEKDGFPTTICNVCYCKLEMAYEFRNRCEASDQKLRAMLNNPNDGSKTSEQLLSMNETPESNKDDAIYHAMKEIFGPDVDPDSIIIPPPTANLLDGTIEQELASSPVAPLKVKMKRQIKRKSQLDELLVKHKEKLWLESKKVKIIRQKRSVRKQPATDKKRVKEAEQQELKSGDPENPFECTVCQRRFHRASNLRLHMRIHSNERHFQCEICSKLFRTSSNLHAHRKTHSDERNFACTVCERAFRTSRDRESEEPEELSIEVDENRSLESAASSELSVATSLMDSQSYSYGGMPYAQTFVPQPPPPPPPPHTQPTAQHFSHVSHQHHHLHPSHAYGHPHHRHNHHQQQPIIHQSMGVGSQPAANLYPTEYLPTYHHSTGLSGTHQPHYELGGYDMCYSMPASTVLNPSVMNPQPTYIFDQ</sequence>
<feature type="domain" description="ZAD" evidence="9">
    <location>
        <begin position="30"/>
        <end position="107"/>
    </location>
</feature>
<dbReference type="InterPro" id="IPR012934">
    <property type="entry name" value="Znf_AD"/>
</dbReference>
<keyword evidence="2" id="KW-0677">Repeat</keyword>